<organism evidence="2 3">
    <name type="scientific">Entotheonella factor</name>
    <dbReference type="NCBI Taxonomy" id="1429438"/>
    <lineage>
        <taxon>Bacteria</taxon>
        <taxon>Pseudomonadati</taxon>
        <taxon>Nitrospinota/Tectimicrobiota group</taxon>
        <taxon>Candidatus Tectimicrobiota</taxon>
        <taxon>Candidatus Entotheonellia</taxon>
        <taxon>Candidatus Entotheonellales</taxon>
        <taxon>Candidatus Entotheonellaceae</taxon>
        <taxon>Candidatus Entotheonella</taxon>
    </lineage>
</organism>
<accession>W4L5S0</accession>
<evidence type="ECO:0000259" key="1">
    <source>
        <dbReference type="Pfam" id="PF05685"/>
    </source>
</evidence>
<dbReference type="PANTHER" id="PTHR35400">
    <property type="entry name" value="SLR1083 PROTEIN"/>
    <property type="match status" value="1"/>
</dbReference>
<dbReference type="CDD" id="cd06260">
    <property type="entry name" value="DUF820-like"/>
    <property type="match status" value="1"/>
</dbReference>
<keyword evidence="3" id="KW-1185">Reference proteome</keyword>
<gene>
    <name evidence="2" type="ORF">ETSY1_40120</name>
</gene>
<dbReference type="InterPro" id="IPR011335">
    <property type="entry name" value="Restrct_endonuc-II-like"/>
</dbReference>
<dbReference type="InterPro" id="IPR012296">
    <property type="entry name" value="Nuclease_put_TT1808"/>
</dbReference>
<proteinExistence type="predicted"/>
<comment type="caution">
    <text evidence="2">The sequence shown here is derived from an EMBL/GenBank/DDBJ whole genome shotgun (WGS) entry which is preliminary data.</text>
</comment>
<evidence type="ECO:0000313" key="3">
    <source>
        <dbReference type="Proteomes" id="UP000019141"/>
    </source>
</evidence>
<dbReference type="Pfam" id="PF05685">
    <property type="entry name" value="Uma2"/>
    <property type="match status" value="1"/>
</dbReference>
<dbReference type="InterPro" id="IPR008538">
    <property type="entry name" value="Uma2"/>
</dbReference>
<feature type="domain" description="Putative restriction endonuclease" evidence="1">
    <location>
        <begin position="8"/>
        <end position="86"/>
    </location>
</feature>
<sequence length="126" mass="13978">QTALSDGGYTVGPPELIIEVASSSESIDLNAKRRDYEHAGVLEYVVLAIRQQAVRWFVLREGAYQEMQVDAKGIFKSTVFPGLWLDQEALCQLDVAQVLATLRQGLESPEHAAFVQQLQSRRDASS</sequence>
<dbReference type="Proteomes" id="UP000019141">
    <property type="component" value="Unassembled WGS sequence"/>
</dbReference>
<dbReference type="HOGENOM" id="CLU_1975082_0_0_7"/>
<dbReference type="PANTHER" id="PTHR35400:SF3">
    <property type="entry name" value="SLL1072 PROTEIN"/>
    <property type="match status" value="1"/>
</dbReference>
<name>W4L5S0_ENTF1</name>
<reference evidence="2 3" key="1">
    <citation type="journal article" date="2014" name="Nature">
        <title>An environmental bacterial taxon with a large and distinct metabolic repertoire.</title>
        <authorList>
            <person name="Wilson M.C."/>
            <person name="Mori T."/>
            <person name="Ruckert C."/>
            <person name="Uria A.R."/>
            <person name="Helf M.J."/>
            <person name="Takada K."/>
            <person name="Gernert C."/>
            <person name="Steffens U.A."/>
            <person name="Heycke N."/>
            <person name="Schmitt S."/>
            <person name="Rinke C."/>
            <person name="Helfrich E.J."/>
            <person name="Brachmann A.O."/>
            <person name="Gurgui C."/>
            <person name="Wakimoto T."/>
            <person name="Kracht M."/>
            <person name="Crusemann M."/>
            <person name="Hentschel U."/>
            <person name="Abe I."/>
            <person name="Matsunaga S."/>
            <person name="Kalinowski J."/>
            <person name="Takeyama H."/>
            <person name="Piel J."/>
        </authorList>
    </citation>
    <scope>NUCLEOTIDE SEQUENCE [LARGE SCALE GENOMIC DNA]</scope>
    <source>
        <strain evidence="3">TSY1</strain>
    </source>
</reference>
<dbReference type="EMBL" id="AZHW01001278">
    <property type="protein sequence ID" value="ETW93224.1"/>
    <property type="molecule type" value="Genomic_DNA"/>
</dbReference>
<feature type="non-terminal residue" evidence="2">
    <location>
        <position position="1"/>
    </location>
</feature>
<protein>
    <recommendedName>
        <fullName evidence="1">Putative restriction endonuclease domain-containing protein</fullName>
    </recommendedName>
</protein>
<dbReference type="AlphaFoldDB" id="W4L5S0"/>
<dbReference type="Gene3D" id="3.90.1570.10">
    <property type="entry name" value="tt1808, chain A"/>
    <property type="match status" value="1"/>
</dbReference>
<dbReference type="SUPFAM" id="SSF52980">
    <property type="entry name" value="Restriction endonuclease-like"/>
    <property type="match status" value="1"/>
</dbReference>
<evidence type="ECO:0000313" key="2">
    <source>
        <dbReference type="EMBL" id="ETW93224.1"/>
    </source>
</evidence>